<keyword evidence="4" id="KW-0472">Membrane</keyword>
<dbReference type="Pfam" id="PF14322">
    <property type="entry name" value="SusD-like_3"/>
    <property type="match status" value="1"/>
</dbReference>
<dbReference type="Proteomes" id="UP000182544">
    <property type="component" value="Unassembled WGS sequence"/>
</dbReference>
<name>A0A1K2IMV8_9FLAO</name>
<comment type="subcellular location">
    <subcellularLocation>
        <location evidence="1">Cell outer membrane</location>
    </subcellularLocation>
</comment>
<dbReference type="CDD" id="cd08977">
    <property type="entry name" value="SusD"/>
    <property type="match status" value="1"/>
</dbReference>
<dbReference type="RefSeq" id="WP_072402848.1">
    <property type="nucleotide sequence ID" value="NZ_FPKV01000003.1"/>
</dbReference>
<evidence type="ECO:0000256" key="4">
    <source>
        <dbReference type="ARBA" id="ARBA00023136"/>
    </source>
</evidence>
<dbReference type="STRING" id="369401.SAMN05428642_103218"/>
<sequence>MKNFLTYSLLLCFVVLNSCEDYLDKAPSTQLTESQVFANEQSLETAINGMYYTYGEYNYHGASVQGLLAPISGIYYSSQNINSDATGLNCLPNNTWLIRLWPAMYETINVANVIIAKLENSSNSLENRESALAQAYFIRAATYFDLVRLFGGVPLRTSPSTSETIHLAKSSKSDAYDLVISDFEKAKQMLPEIGENIIGKPSKYAANVYLSKVYMTLAGEDGGDSSLWQNAYDELIPVYGKFSLVSTFASLFELGNENTQESIFEIQYGHNGASRNFDAIRQFTPVNSTFVPVGQVTYGFLRPNKETFDNHFYQYPEDPRIDVTFLYNSYIKNGNFRTIYPIRTTTPDGFPALRKYFDETYNGTTTNRNFIKLRYADVLLMLAEIQNELTGPEDAYQYVNEVLTRARNTDEGPVLEPADWSGMSKDEFRLRVLKERQYELLGEGHEWFDTRRRGFDYLLNEVIIPHNENPTRDPARDFIYPTSEKNMLLPIPSNEISGNQEVSQEDQNPGY</sequence>
<keyword evidence="5" id="KW-0998">Cell outer membrane</keyword>
<evidence type="ECO:0000256" key="7">
    <source>
        <dbReference type="SAM" id="MobiDB-lite"/>
    </source>
</evidence>
<dbReference type="EMBL" id="FPKV01000003">
    <property type="protein sequence ID" value="SFZ93586.1"/>
    <property type="molecule type" value="Genomic_DNA"/>
</dbReference>
<dbReference type="GO" id="GO:0009279">
    <property type="term" value="C:cell outer membrane"/>
    <property type="evidence" value="ECO:0007669"/>
    <property type="project" value="UniProtKB-SubCell"/>
</dbReference>
<evidence type="ECO:0000256" key="3">
    <source>
        <dbReference type="ARBA" id="ARBA00022729"/>
    </source>
</evidence>
<feature type="compositionally biased region" description="Polar residues" evidence="7">
    <location>
        <begin position="494"/>
        <end position="511"/>
    </location>
</feature>
<feature type="coiled-coil region" evidence="6">
    <location>
        <begin position="108"/>
        <end position="135"/>
    </location>
</feature>
<dbReference type="InterPro" id="IPR033985">
    <property type="entry name" value="SusD-like_N"/>
</dbReference>
<dbReference type="AlphaFoldDB" id="A0A1K2IMV8"/>
<evidence type="ECO:0000259" key="9">
    <source>
        <dbReference type="Pfam" id="PF14322"/>
    </source>
</evidence>
<accession>A0A1K2IMV8</accession>
<evidence type="ECO:0000313" key="10">
    <source>
        <dbReference type="EMBL" id="SFZ93586.1"/>
    </source>
</evidence>
<dbReference type="InterPro" id="IPR012944">
    <property type="entry name" value="SusD_RagB_dom"/>
</dbReference>
<evidence type="ECO:0000256" key="1">
    <source>
        <dbReference type="ARBA" id="ARBA00004442"/>
    </source>
</evidence>
<dbReference type="SUPFAM" id="SSF48452">
    <property type="entry name" value="TPR-like"/>
    <property type="match status" value="1"/>
</dbReference>
<dbReference type="InterPro" id="IPR011990">
    <property type="entry name" value="TPR-like_helical_dom_sf"/>
</dbReference>
<keyword evidence="11" id="KW-1185">Reference proteome</keyword>
<feature type="domain" description="RagB/SusD" evidence="8">
    <location>
        <begin position="260"/>
        <end position="511"/>
    </location>
</feature>
<evidence type="ECO:0000256" key="6">
    <source>
        <dbReference type="SAM" id="Coils"/>
    </source>
</evidence>
<evidence type="ECO:0000256" key="2">
    <source>
        <dbReference type="ARBA" id="ARBA00006275"/>
    </source>
</evidence>
<evidence type="ECO:0000259" key="8">
    <source>
        <dbReference type="Pfam" id="PF07980"/>
    </source>
</evidence>
<dbReference type="Pfam" id="PF07980">
    <property type="entry name" value="SusD_RagB"/>
    <property type="match status" value="1"/>
</dbReference>
<comment type="similarity">
    <text evidence="2">Belongs to the SusD family.</text>
</comment>
<protein>
    <submittedName>
        <fullName evidence="10">Starch-binding associating with outer membrane</fullName>
    </submittedName>
</protein>
<dbReference type="OrthoDB" id="5694214at2"/>
<feature type="domain" description="SusD-like N-terminal" evidence="9">
    <location>
        <begin position="21"/>
        <end position="215"/>
    </location>
</feature>
<evidence type="ECO:0000313" key="11">
    <source>
        <dbReference type="Proteomes" id="UP000182544"/>
    </source>
</evidence>
<organism evidence="10 11">
    <name type="scientific">Flaviramulus basaltis</name>
    <dbReference type="NCBI Taxonomy" id="369401"/>
    <lineage>
        <taxon>Bacteria</taxon>
        <taxon>Pseudomonadati</taxon>
        <taxon>Bacteroidota</taxon>
        <taxon>Flavobacteriia</taxon>
        <taxon>Flavobacteriales</taxon>
        <taxon>Flavobacteriaceae</taxon>
        <taxon>Flaviramulus</taxon>
    </lineage>
</organism>
<gene>
    <name evidence="10" type="ORF">SAMN05428642_103218</name>
</gene>
<feature type="region of interest" description="Disordered" evidence="7">
    <location>
        <begin position="492"/>
        <end position="511"/>
    </location>
</feature>
<keyword evidence="3" id="KW-0732">Signal</keyword>
<reference evidence="10 11" key="1">
    <citation type="submission" date="2016-10" db="EMBL/GenBank/DDBJ databases">
        <authorList>
            <person name="de Groot N.N."/>
        </authorList>
    </citation>
    <scope>NUCLEOTIDE SEQUENCE [LARGE SCALE GENOMIC DNA]</scope>
    <source>
        <strain evidence="10 11">DSM 18180</strain>
    </source>
</reference>
<keyword evidence="6" id="KW-0175">Coiled coil</keyword>
<evidence type="ECO:0000256" key="5">
    <source>
        <dbReference type="ARBA" id="ARBA00023237"/>
    </source>
</evidence>
<dbReference type="Gene3D" id="1.25.40.390">
    <property type="match status" value="1"/>
</dbReference>
<proteinExistence type="inferred from homology"/>